<dbReference type="Proteomes" id="UP000515847">
    <property type="component" value="Chromosome"/>
</dbReference>
<evidence type="ECO:0000256" key="3">
    <source>
        <dbReference type="ARBA" id="ARBA00022670"/>
    </source>
</evidence>
<feature type="transmembrane region" description="Helical" evidence="8">
    <location>
        <begin position="80"/>
        <end position="101"/>
    </location>
</feature>
<dbReference type="EMBL" id="CP045798">
    <property type="protein sequence ID" value="QNB44897.1"/>
    <property type="molecule type" value="Genomic_DNA"/>
</dbReference>
<evidence type="ECO:0000313" key="9">
    <source>
        <dbReference type="EMBL" id="QNB44897.1"/>
    </source>
</evidence>
<organism evidence="9 10">
    <name type="scientific">Thermanaerosceptrum fracticalcis</name>
    <dbReference type="NCBI Taxonomy" id="1712410"/>
    <lineage>
        <taxon>Bacteria</taxon>
        <taxon>Bacillati</taxon>
        <taxon>Bacillota</taxon>
        <taxon>Clostridia</taxon>
        <taxon>Eubacteriales</taxon>
        <taxon>Peptococcaceae</taxon>
        <taxon>Thermanaerosceptrum</taxon>
    </lineage>
</organism>
<evidence type="ECO:0000256" key="7">
    <source>
        <dbReference type="ARBA" id="ARBA00023136"/>
    </source>
</evidence>
<evidence type="ECO:0000256" key="5">
    <source>
        <dbReference type="ARBA" id="ARBA00022801"/>
    </source>
</evidence>
<sequence length="270" mass="29998">MSIHKISCHIAQILSRELALGEDDSEVMAYGLEIILSSVTKLVVILSSAYFLDIFSTTMVALLTFSSFRLLSGGVHFSDYYRCLGFGLLIMLSLGKLAQIFILSQTFHLLVFTFVIGLSAFLLCLKWAPAENPNKILTDEEKEKLRVLSVIFTVVWMGIIHVFVVYSQGRFNSLVMASAMGIWVQSLTLTPQAYKAVGYINMLLDFLRKGGAEYVEKMVVQLPGNSPGSCSQSGCTACQPIYLLPTQDAEGFTKILKEKPYGCKSCDRRR</sequence>
<keyword evidence="2" id="KW-0673">Quorum sensing</keyword>
<evidence type="ECO:0008006" key="11">
    <source>
        <dbReference type="Google" id="ProtNLM"/>
    </source>
</evidence>
<feature type="transmembrane region" description="Helical" evidence="8">
    <location>
        <begin position="107"/>
        <end position="125"/>
    </location>
</feature>
<dbReference type="GO" id="GO:0008233">
    <property type="term" value="F:peptidase activity"/>
    <property type="evidence" value="ECO:0007669"/>
    <property type="project" value="UniProtKB-KW"/>
</dbReference>
<keyword evidence="5" id="KW-0378">Hydrolase</keyword>
<keyword evidence="6 8" id="KW-1133">Transmembrane helix</keyword>
<evidence type="ECO:0000256" key="8">
    <source>
        <dbReference type="SAM" id="Phobius"/>
    </source>
</evidence>
<name>A0A7G6DYJ3_THEFR</name>
<proteinExistence type="predicted"/>
<keyword evidence="1" id="KW-1003">Cell membrane</keyword>
<dbReference type="Pfam" id="PF04647">
    <property type="entry name" value="AgrB"/>
    <property type="match status" value="1"/>
</dbReference>
<evidence type="ECO:0000256" key="1">
    <source>
        <dbReference type="ARBA" id="ARBA00022475"/>
    </source>
</evidence>
<dbReference type="GO" id="GO:0006508">
    <property type="term" value="P:proteolysis"/>
    <property type="evidence" value="ECO:0007669"/>
    <property type="project" value="UniProtKB-KW"/>
</dbReference>
<evidence type="ECO:0000313" key="10">
    <source>
        <dbReference type="Proteomes" id="UP000515847"/>
    </source>
</evidence>
<dbReference type="GO" id="GO:0009372">
    <property type="term" value="P:quorum sensing"/>
    <property type="evidence" value="ECO:0007669"/>
    <property type="project" value="UniProtKB-KW"/>
</dbReference>
<keyword evidence="4 8" id="KW-0812">Transmembrane</keyword>
<dbReference type="GO" id="GO:0016020">
    <property type="term" value="C:membrane"/>
    <property type="evidence" value="ECO:0007669"/>
    <property type="project" value="InterPro"/>
</dbReference>
<feature type="transmembrane region" description="Helical" evidence="8">
    <location>
        <begin position="42"/>
        <end position="68"/>
    </location>
</feature>
<dbReference type="SMART" id="SM00793">
    <property type="entry name" value="AgrB"/>
    <property type="match status" value="1"/>
</dbReference>
<dbReference type="KEGG" id="tfr:BR63_00260"/>
<accession>A0A7G6DYJ3</accession>
<evidence type="ECO:0000256" key="2">
    <source>
        <dbReference type="ARBA" id="ARBA00022654"/>
    </source>
</evidence>
<evidence type="ECO:0000256" key="4">
    <source>
        <dbReference type="ARBA" id="ARBA00022692"/>
    </source>
</evidence>
<gene>
    <name evidence="9" type="ORF">BR63_00260</name>
</gene>
<keyword evidence="10" id="KW-1185">Reference proteome</keyword>
<keyword evidence="7 8" id="KW-0472">Membrane</keyword>
<keyword evidence="3" id="KW-0645">Protease</keyword>
<dbReference type="InterPro" id="IPR006741">
    <property type="entry name" value="AgrB"/>
</dbReference>
<reference evidence="9 10" key="1">
    <citation type="journal article" date="2019" name="Front. Microbiol.">
        <title>Thermoanaerosceptrum fracticalcis gen. nov. sp. nov., a Novel Fumarate-Fermenting Microorganism From a Deep Fractured Carbonate Aquifer of the US Great Basin.</title>
        <authorList>
            <person name="Hamilton-Brehm S.D."/>
            <person name="Stewart L.E."/>
            <person name="Zavarin M."/>
            <person name="Caldwell M."/>
            <person name="Lawson P.A."/>
            <person name="Onstott T.C."/>
            <person name="Grzymski J."/>
            <person name="Neveux I."/>
            <person name="Lollar B.S."/>
            <person name="Russell C.E."/>
            <person name="Moser D.P."/>
        </authorList>
    </citation>
    <scope>NUCLEOTIDE SEQUENCE [LARGE SCALE GENOMIC DNA]</scope>
    <source>
        <strain evidence="9 10">DRI-13</strain>
    </source>
</reference>
<evidence type="ECO:0000256" key="6">
    <source>
        <dbReference type="ARBA" id="ARBA00022989"/>
    </source>
</evidence>
<dbReference type="AlphaFoldDB" id="A0A7G6DYJ3"/>
<feature type="transmembrane region" description="Helical" evidence="8">
    <location>
        <begin position="145"/>
        <end position="166"/>
    </location>
</feature>
<protein>
    <recommendedName>
        <fullName evidence="11">Accessory regulator AgrB</fullName>
    </recommendedName>
</protein>